<keyword evidence="1 5" id="KW-1003">Cell membrane</keyword>
<keyword evidence="8" id="KW-1185">Reference proteome</keyword>
<feature type="transmembrane region" description="Helical" evidence="5">
    <location>
        <begin position="75"/>
        <end position="93"/>
    </location>
</feature>
<dbReference type="Pfam" id="PF04347">
    <property type="entry name" value="FliO"/>
    <property type="match status" value="1"/>
</dbReference>
<feature type="compositionally biased region" description="Basic and acidic residues" evidence="6">
    <location>
        <begin position="208"/>
        <end position="227"/>
    </location>
</feature>
<evidence type="ECO:0000256" key="5">
    <source>
        <dbReference type="RuleBase" id="RU362064"/>
    </source>
</evidence>
<evidence type="ECO:0000256" key="6">
    <source>
        <dbReference type="SAM" id="MobiDB-lite"/>
    </source>
</evidence>
<keyword evidence="7" id="KW-0969">Cilium</keyword>
<name>A0ABV6GCA7_9BACI</name>
<organism evidence="7 8">
    <name type="scientific">Metabacillus herbersteinensis</name>
    <dbReference type="NCBI Taxonomy" id="283816"/>
    <lineage>
        <taxon>Bacteria</taxon>
        <taxon>Bacillati</taxon>
        <taxon>Bacillota</taxon>
        <taxon>Bacilli</taxon>
        <taxon>Bacillales</taxon>
        <taxon>Bacillaceae</taxon>
        <taxon>Metabacillus</taxon>
    </lineage>
</organism>
<reference evidence="7 8" key="1">
    <citation type="submission" date="2024-09" db="EMBL/GenBank/DDBJ databases">
        <authorList>
            <person name="Sun Q."/>
            <person name="Mori K."/>
        </authorList>
    </citation>
    <scope>NUCLEOTIDE SEQUENCE [LARGE SCALE GENOMIC DNA]</scope>
    <source>
        <strain evidence="7 8">CCM 7228</strain>
    </source>
</reference>
<evidence type="ECO:0000256" key="3">
    <source>
        <dbReference type="ARBA" id="ARBA00022989"/>
    </source>
</evidence>
<dbReference type="EMBL" id="JBHLVO010000004">
    <property type="protein sequence ID" value="MFC0271306.1"/>
    <property type="molecule type" value="Genomic_DNA"/>
</dbReference>
<keyword evidence="2 5" id="KW-0812">Transmembrane</keyword>
<proteinExistence type="inferred from homology"/>
<comment type="similarity">
    <text evidence="5">Belongs to the FliO/MopB family.</text>
</comment>
<evidence type="ECO:0000313" key="8">
    <source>
        <dbReference type="Proteomes" id="UP001589854"/>
    </source>
</evidence>
<keyword evidence="7" id="KW-0282">Flagellum</keyword>
<dbReference type="NCBIfam" id="TIGR03500">
    <property type="entry name" value="FliO_TIGR"/>
    <property type="match status" value="1"/>
</dbReference>
<comment type="caution">
    <text evidence="7">The sequence shown here is derived from an EMBL/GenBank/DDBJ whole genome shotgun (WGS) entry which is preliminary data.</text>
</comment>
<evidence type="ECO:0000313" key="7">
    <source>
        <dbReference type="EMBL" id="MFC0271306.1"/>
    </source>
</evidence>
<keyword evidence="3 5" id="KW-1133">Transmembrane helix</keyword>
<dbReference type="Proteomes" id="UP001589854">
    <property type="component" value="Unassembled WGS sequence"/>
</dbReference>
<feature type="region of interest" description="Disordered" evidence="6">
    <location>
        <begin position="184"/>
        <end position="227"/>
    </location>
</feature>
<keyword evidence="4 5" id="KW-0472">Membrane</keyword>
<comment type="subcellular location">
    <subcellularLocation>
        <location evidence="5">Cell membrane</location>
    </subcellularLocation>
    <subcellularLocation>
        <location evidence="5">Bacterial flagellum basal body</location>
    </subcellularLocation>
</comment>
<protein>
    <recommendedName>
        <fullName evidence="5">Flagellar protein</fullName>
    </recommendedName>
</protein>
<evidence type="ECO:0000256" key="1">
    <source>
        <dbReference type="ARBA" id="ARBA00022475"/>
    </source>
</evidence>
<accession>A0ABV6GCA7</accession>
<evidence type="ECO:0000256" key="2">
    <source>
        <dbReference type="ARBA" id="ARBA00022692"/>
    </source>
</evidence>
<feature type="region of interest" description="Disordered" evidence="6">
    <location>
        <begin position="36"/>
        <end position="57"/>
    </location>
</feature>
<feature type="compositionally biased region" description="Polar residues" evidence="6">
    <location>
        <begin position="184"/>
        <end position="207"/>
    </location>
</feature>
<evidence type="ECO:0000256" key="4">
    <source>
        <dbReference type="ARBA" id="ARBA00023136"/>
    </source>
</evidence>
<dbReference type="RefSeq" id="WP_378932173.1">
    <property type="nucleotide sequence ID" value="NZ_JBHLVO010000004.1"/>
</dbReference>
<keyword evidence="5" id="KW-0975">Bacterial flagellum</keyword>
<gene>
    <name evidence="7" type="primary">fliO</name>
    <name evidence="7" type="ORF">ACFFIX_07555</name>
</gene>
<keyword evidence="7" id="KW-0966">Cell projection</keyword>
<dbReference type="InterPro" id="IPR022781">
    <property type="entry name" value="Flagellar_biosynth_FliO"/>
</dbReference>
<sequence>MLQRRLILLLFIISIFLAPPLSLTVKAEQSNGSVYELLNPDEEKKEETEEEPVPEDKPIEVEKNNESLSVTAGDMIKMVFALAFVLFLIYFLLKFVTKRNRLFQQFRYIENIGGTSLGPNKSVQMIKVGERVLVVGVGETIQLLKEIDDIDECEKILVEHERKHQQTIEPMDVFQKVSQQLLRKSPNVKSGSPSTFSTTFKEQLNNIKNERSEQFEDLKRKGLNKNE</sequence>